<sequence>MKVYKFTSYIEKEYAILRPSNKQNIKEVDLLDAWWDSWGSNGNKIGDFTFCYGIKICKSSVFNLLQENFKDIKGVDIKINKTERELKAKNPKRLKWLPQEDIALKSFFSPTYFDCLPQSSLVKTERGRIEFIGVSELKGEEIIPREKGKGIFFDKEVINNYDFFTLQNTNLLLCTERVKEFCEDKEFNNIIFLEMGDII</sequence>
<dbReference type="KEGG" id="cgh:CGC50_09745"/>
<dbReference type="RefSeq" id="WP_095910677.1">
    <property type="nucleotide sequence ID" value="NZ_CAUVLU010000009.1"/>
</dbReference>
<reference evidence="2" key="1">
    <citation type="submission" date="2017-06" db="EMBL/GenBank/DDBJ databases">
        <title>Capnocytophaga spp. assemblies.</title>
        <authorList>
            <person name="Gulvik C.A."/>
        </authorList>
    </citation>
    <scope>NUCLEOTIDE SEQUENCE [LARGE SCALE GENOMIC DNA]</scope>
    <source>
        <strain evidence="2">H1496</strain>
    </source>
</reference>
<name>A0A250FQG1_9FLAO</name>
<dbReference type="GeneID" id="84808835"/>
<protein>
    <submittedName>
        <fullName evidence="1">Uncharacterized protein</fullName>
    </submittedName>
</protein>
<dbReference type="EMBL" id="CP022386">
    <property type="protein sequence ID" value="ATA87409.1"/>
    <property type="molecule type" value="Genomic_DNA"/>
</dbReference>
<proteinExistence type="predicted"/>
<dbReference type="Proteomes" id="UP000217250">
    <property type="component" value="Chromosome"/>
</dbReference>
<dbReference type="AlphaFoldDB" id="A0A250FQG1"/>
<evidence type="ECO:0000313" key="2">
    <source>
        <dbReference type="Proteomes" id="UP000217250"/>
    </source>
</evidence>
<gene>
    <name evidence="1" type="ORF">CGC50_09745</name>
</gene>
<evidence type="ECO:0000313" key="1">
    <source>
        <dbReference type="EMBL" id="ATA87409.1"/>
    </source>
</evidence>
<dbReference type="OrthoDB" id="1147729at2"/>
<accession>A0A250FQG1</accession>
<organism evidence="1 2">
    <name type="scientific">Capnocytophaga gingivalis</name>
    <dbReference type="NCBI Taxonomy" id="1017"/>
    <lineage>
        <taxon>Bacteria</taxon>
        <taxon>Pseudomonadati</taxon>
        <taxon>Bacteroidota</taxon>
        <taxon>Flavobacteriia</taxon>
        <taxon>Flavobacteriales</taxon>
        <taxon>Flavobacteriaceae</taxon>
        <taxon>Capnocytophaga</taxon>
    </lineage>
</organism>